<dbReference type="AlphaFoldDB" id="A0A426ZL77"/>
<evidence type="ECO:0000256" key="1">
    <source>
        <dbReference type="ARBA" id="ARBA00022525"/>
    </source>
</evidence>
<proteinExistence type="inferred from homology"/>
<evidence type="ECO:0000256" key="3">
    <source>
        <dbReference type="RuleBase" id="RU365023"/>
    </source>
</evidence>
<dbReference type="CDD" id="cd22274">
    <property type="entry name" value="DPBB_EXPA_N"/>
    <property type="match status" value="1"/>
</dbReference>
<comment type="similarity">
    <text evidence="3">Belongs to the expansin family. Expansin A subfamily.</text>
</comment>
<dbReference type="InterPro" id="IPR007118">
    <property type="entry name" value="Expan_Lol_pI"/>
</dbReference>
<dbReference type="SUPFAM" id="SSF50685">
    <property type="entry name" value="Barwin-like endoglucanases"/>
    <property type="match status" value="1"/>
</dbReference>
<feature type="region of interest" description="Disordered" evidence="4">
    <location>
        <begin position="54"/>
        <end position="76"/>
    </location>
</feature>
<dbReference type="Pfam" id="PF03330">
    <property type="entry name" value="DPBB_1"/>
    <property type="match status" value="1"/>
</dbReference>
<evidence type="ECO:0000259" key="5">
    <source>
        <dbReference type="PROSITE" id="PS50842"/>
    </source>
</evidence>
<dbReference type="PROSITE" id="PS50842">
    <property type="entry name" value="EXPANSIN_EG45"/>
    <property type="match status" value="1"/>
</dbReference>
<dbReference type="InterPro" id="IPR007112">
    <property type="entry name" value="Expansin/allergen_DPBB_dom"/>
</dbReference>
<dbReference type="InterPro" id="IPR009009">
    <property type="entry name" value="RlpA-like_DPBB"/>
</dbReference>
<dbReference type="PRINTS" id="PR01225">
    <property type="entry name" value="EXPANSNFAMLY"/>
</dbReference>
<evidence type="ECO:0000256" key="4">
    <source>
        <dbReference type="SAM" id="MobiDB-lite"/>
    </source>
</evidence>
<dbReference type="EMBL" id="AMZH03006074">
    <property type="protein sequence ID" value="RRT64738.1"/>
    <property type="molecule type" value="Genomic_DNA"/>
</dbReference>
<evidence type="ECO:0000313" key="6">
    <source>
        <dbReference type="EMBL" id="RRT64738.1"/>
    </source>
</evidence>
<name>A0A426ZL77_ENSVE</name>
<dbReference type="PRINTS" id="PR01226">
    <property type="entry name" value="EXPANSIN"/>
</dbReference>
<accession>A0A426ZL77</accession>
<dbReference type="Gene3D" id="2.40.40.10">
    <property type="entry name" value="RlpA-like domain"/>
    <property type="match status" value="1"/>
</dbReference>
<sequence length="371" mass="41401">MSCATRAWQADDVDVVRESEQRAFNSQRRRMRVAFSLPRGMWLPMCGGSTHPMPLSKHPSKSGFPSNSSRASERPRGGACGYGNLYSQGYGTNTAALSTALFNNGLSCGACYELMCVNDHQYCLRGTIVVTATNFCPPNSALPNDAGGWCNPPLQHFDLSQPVFIRIAQYRAGIVPVAYRRCVSPTSQTFFLVSSNPSTTSDLLLHFGLVLLPVIFLDRGIGTQGRMQEERRDQVHHQRPLLLQPGADHQRWRSWRCARGVRQRVQDRVAVHVQELGPELAEQQLPQWPSPLLQGHHRRRTLSGLLQCGSCKLVLRTNLQRWPIPLKPLRFAVKRLHLHGIYTGVSVYNLEIGGAYCFTSALPSIGIEFVV</sequence>
<keyword evidence="1 3" id="KW-0964">Secreted</keyword>
<keyword evidence="2" id="KW-0732">Signal</keyword>
<dbReference type="InterPro" id="IPR036908">
    <property type="entry name" value="RlpA-like_sf"/>
</dbReference>
<reference evidence="6 7" key="1">
    <citation type="journal article" date="2014" name="Agronomy (Basel)">
        <title>A Draft Genome Sequence for Ensete ventricosum, the Drought-Tolerant Tree Against Hunger.</title>
        <authorList>
            <person name="Harrison J."/>
            <person name="Moore K.A."/>
            <person name="Paszkiewicz K."/>
            <person name="Jones T."/>
            <person name="Grant M."/>
            <person name="Ambacheew D."/>
            <person name="Muzemil S."/>
            <person name="Studholme D.J."/>
        </authorList>
    </citation>
    <scope>NUCLEOTIDE SEQUENCE [LARGE SCALE GENOMIC DNA]</scope>
</reference>
<comment type="caution">
    <text evidence="6">The sequence shown here is derived from an EMBL/GenBank/DDBJ whole genome shotgun (WGS) entry which is preliminary data.</text>
</comment>
<keyword evidence="3" id="KW-0134">Cell wall</keyword>
<comment type="function">
    <text evidence="3">Causes loosening and extension of plant cell walls by disrupting non-covalent bonding between cellulose microfibrils and matrix glucans. No enzymatic activity has been found.</text>
</comment>
<dbReference type="InterPro" id="IPR002963">
    <property type="entry name" value="Expansin"/>
</dbReference>
<organism evidence="6 7">
    <name type="scientific">Ensete ventricosum</name>
    <name type="common">Abyssinian banana</name>
    <name type="synonym">Musa ensete</name>
    <dbReference type="NCBI Taxonomy" id="4639"/>
    <lineage>
        <taxon>Eukaryota</taxon>
        <taxon>Viridiplantae</taxon>
        <taxon>Streptophyta</taxon>
        <taxon>Embryophyta</taxon>
        <taxon>Tracheophyta</taxon>
        <taxon>Spermatophyta</taxon>
        <taxon>Magnoliopsida</taxon>
        <taxon>Liliopsida</taxon>
        <taxon>Zingiberales</taxon>
        <taxon>Musaceae</taxon>
        <taxon>Ensete</taxon>
    </lineage>
</organism>
<dbReference type="PANTHER" id="PTHR31867">
    <property type="entry name" value="EXPANSIN-A15"/>
    <property type="match status" value="1"/>
</dbReference>
<dbReference type="GO" id="GO:0009664">
    <property type="term" value="P:plant-type cell wall organization"/>
    <property type="evidence" value="ECO:0007669"/>
    <property type="project" value="InterPro"/>
</dbReference>
<comment type="subcellular location">
    <subcellularLocation>
        <location evidence="3">Secreted</location>
        <location evidence="3">Cell wall</location>
    </subcellularLocation>
    <subcellularLocation>
        <location evidence="3">Membrane</location>
        <topology evidence="3">Peripheral membrane protein</topology>
    </subcellularLocation>
</comment>
<keyword evidence="3" id="KW-0961">Cell wall biogenesis/degradation</keyword>
<dbReference type="Proteomes" id="UP000287651">
    <property type="component" value="Unassembled WGS sequence"/>
</dbReference>
<dbReference type="GO" id="GO:0016020">
    <property type="term" value="C:membrane"/>
    <property type="evidence" value="ECO:0007669"/>
    <property type="project" value="UniProtKB-SubCell"/>
</dbReference>
<evidence type="ECO:0000313" key="7">
    <source>
        <dbReference type="Proteomes" id="UP000287651"/>
    </source>
</evidence>
<protein>
    <recommendedName>
        <fullName evidence="3">Expansin</fullName>
    </recommendedName>
</protein>
<dbReference type="SMART" id="SM00837">
    <property type="entry name" value="DPBB_1"/>
    <property type="match status" value="1"/>
</dbReference>
<gene>
    <name evidence="6" type="ORF">B296_00004987</name>
</gene>
<evidence type="ECO:0000256" key="2">
    <source>
        <dbReference type="ARBA" id="ARBA00022729"/>
    </source>
</evidence>
<dbReference type="GO" id="GO:0005576">
    <property type="term" value="C:extracellular region"/>
    <property type="evidence" value="ECO:0007669"/>
    <property type="project" value="InterPro"/>
</dbReference>
<feature type="domain" description="Expansin-like EG45" evidence="5">
    <location>
        <begin position="77"/>
        <end position="181"/>
    </location>
</feature>